<dbReference type="Gene3D" id="3.30.559.10">
    <property type="entry name" value="Chloramphenicol acetyltransferase-like domain"/>
    <property type="match status" value="1"/>
</dbReference>
<reference evidence="16" key="1">
    <citation type="journal article" date="2014" name="Int. J. Syst. Evol. Microbiol.">
        <title>Complete genome sequence of Corynebacterium casei LMG S-19264T (=DSM 44701T), isolated from a smear-ripened cheese.</title>
        <authorList>
            <consortium name="US DOE Joint Genome Institute (JGI-PGF)"/>
            <person name="Walter F."/>
            <person name="Albersmeier A."/>
            <person name="Kalinowski J."/>
            <person name="Ruckert C."/>
        </authorList>
    </citation>
    <scope>NUCLEOTIDE SEQUENCE</scope>
    <source>
        <strain evidence="16">JCM 17251</strain>
    </source>
</reference>
<comment type="subunit">
    <text evidence="4">Forms a 24-polypeptide structural core with octahedral symmetry. Part of the 2-oxoglutarate dehydrogenase (OGDH) complex composed of E1 (2-oxoglutarate dehydrogenase), E2 (dihydrolipoamide succinyltransferase) and E3 (dihydrolipoamide dehydrogenase); the complex contains multiple copies of the three enzymatic components (E1, E2 and E3).</text>
</comment>
<dbReference type="GO" id="GO:0033512">
    <property type="term" value="P:L-lysine catabolic process to acetyl-CoA via saccharopine"/>
    <property type="evidence" value="ECO:0007669"/>
    <property type="project" value="UniProtKB-UniRule"/>
</dbReference>
<evidence type="ECO:0000256" key="10">
    <source>
        <dbReference type="ARBA" id="ARBA00023315"/>
    </source>
</evidence>
<evidence type="ECO:0000259" key="14">
    <source>
        <dbReference type="PROSITE" id="PS50968"/>
    </source>
</evidence>
<protein>
    <recommendedName>
        <fullName evidence="6 12">Dihydrolipoyllysine-residue succinyltransferase component of 2-oxoglutarate dehydrogenase complex</fullName>
        <ecNumber evidence="5 12">2.3.1.61</ecNumber>
    </recommendedName>
    <alternativeName>
        <fullName evidence="12">2-oxoglutarate dehydrogenase complex component E2</fullName>
    </alternativeName>
</protein>
<dbReference type="Pfam" id="PF02817">
    <property type="entry name" value="E3_binding"/>
    <property type="match status" value="1"/>
</dbReference>
<sequence length="421" mass="46284">MQDIKIPELAESITDGTIAEWLVKEGEKVEKGDPLIELETDKVNVEVNSEFTGVITEILTPEGEDVTVGDVVGKLDENAEAGATSTSEPKQEKAPVKEEAPAAKEETDAAPEVVESEEAGTNGVIATPAARKRARELNIDLSSISPVDPLGRVRPEDVERAAQQQIAAAEKAQKQAEAAPKQEKMEFTKPVERVKMTRRRQTIARNLVNVQQEAAMLTTFNEIDMSAIMKLRAERKDKFLKKNGVKLGFMSFFTKAVVGALKEFPLLNAEIQDNELVIKKFYDIGIAVSTEEGLVVPVVRDADRLDFAGVEREIMNLGIKARENKLSLSDLQGGTFSITNGGIFGSMLSTPILNAPQVGILGMHNIVKRAVVMPDDTIEVRPMMYLALSYDHRIVDGKDAVQFLVRIKQMLEDPYDLLLEG</sequence>
<dbReference type="InterPro" id="IPR000089">
    <property type="entry name" value="Biotin_lipoyl"/>
</dbReference>
<dbReference type="SUPFAM" id="SSF52777">
    <property type="entry name" value="CoA-dependent acyltransferases"/>
    <property type="match status" value="1"/>
</dbReference>
<evidence type="ECO:0000256" key="1">
    <source>
        <dbReference type="ARBA" id="ARBA00004052"/>
    </source>
</evidence>
<feature type="domain" description="Lipoyl-binding" evidence="14">
    <location>
        <begin position="1"/>
        <end position="76"/>
    </location>
</feature>
<evidence type="ECO:0000256" key="3">
    <source>
        <dbReference type="ARBA" id="ARBA00007317"/>
    </source>
</evidence>
<organism evidence="16 17">
    <name type="scientific">Oceanobacillus indicireducens</name>
    <dbReference type="NCBI Taxonomy" id="1004261"/>
    <lineage>
        <taxon>Bacteria</taxon>
        <taxon>Bacillati</taxon>
        <taxon>Bacillota</taxon>
        <taxon>Bacilli</taxon>
        <taxon>Bacillales</taxon>
        <taxon>Bacillaceae</taxon>
        <taxon>Oceanobacillus</taxon>
    </lineage>
</organism>
<feature type="domain" description="Peripheral subunit-binding (PSBD)" evidence="15">
    <location>
        <begin position="125"/>
        <end position="162"/>
    </location>
</feature>
<evidence type="ECO:0000256" key="2">
    <source>
        <dbReference type="ARBA" id="ARBA00005145"/>
    </source>
</evidence>
<gene>
    <name evidence="16" type="ORF">GCM10007971_34350</name>
</gene>
<dbReference type="SUPFAM" id="SSF47005">
    <property type="entry name" value="Peripheral subunit-binding domain of 2-oxo acid dehydrogenase complex"/>
    <property type="match status" value="1"/>
</dbReference>
<dbReference type="InterPro" id="IPR011053">
    <property type="entry name" value="Single_hybrid_motif"/>
</dbReference>
<evidence type="ECO:0000256" key="8">
    <source>
        <dbReference type="ARBA" id="ARBA00022679"/>
    </source>
</evidence>
<keyword evidence="8 12" id="KW-0808">Transferase</keyword>
<dbReference type="EC" id="2.3.1.61" evidence="5 12"/>
<dbReference type="NCBIfam" id="TIGR01347">
    <property type="entry name" value="sucB"/>
    <property type="match status" value="1"/>
</dbReference>
<dbReference type="GO" id="GO:0004149">
    <property type="term" value="F:dihydrolipoyllysine-residue succinyltransferase activity"/>
    <property type="evidence" value="ECO:0007669"/>
    <property type="project" value="UniProtKB-UniRule"/>
</dbReference>
<dbReference type="GO" id="GO:0006099">
    <property type="term" value="P:tricarboxylic acid cycle"/>
    <property type="evidence" value="ECO:0007669"/>
    <property type="project" value="UniProtKB-UniRule"/>
</dbReference>
<comment type="similarity">
    <text evidence="3 12">Belongs to the 2-oxoacid dehydrogenase family.</text>
</comment>
<dbReference type="NCBIfam" id="NF004309">
    <property type="entry name" value="PRK05704.1"/>
    <property type="match status" value="1"/>
</dbReference>
<name>A0A918D438_9BACI</name>
<evidence type="ECO:0000256" key="12">
    <source>
        <dbReference type="RuleBase" id="RU361138"/>
    </source>
</evidence>
<evidence type="ECO:0000256" key="13">
    <source>
        <dbReference type="SAM" id="MobiDB-lite"/>
    </source>
</evidence>
<evidence type="ECO:0000259" key="15">
    <source>
        <dbReference type="PROSITE" id="PS51826"/>
    </source>
</evidence>
<dbReference type="Proteomes" id="UP000624041">
    <property type="component" value="Unassembled WGS sequence"/>
</dbReference>
<dbReference type="InterPro" id="IPR004167">
    <property type="entry name" value="PSBD"/>
</dbReference>
<dbReference type="InterPro" id="IPR003016">
    <property type="entry name" value="2-oxoA_DH_lipoyl-BS"/>
</dbReference>
<dbReference type="InterPro" id="IPR001078">
    <property type="entry name" value="2-oxoacid_DH_actylTfrase"/>
</dbReference>
<keyword evidence="9 12" id="KW-0450">Lipoyl</keyword>
<feature type="compositionally biased region" description="Basic and acidic residues" evidence="13">
    <location>
        <begin position="89"/>
        <end position="107"/>
    </location>
</feature>
<comment type="pathway">
    <text evidence="2 12">Amino-acid degradation; L-lysine degradation via saccharopine pathway; glutaryl-CoA from L-lysine: step 6/6.</text>
</comment>
<feature type="region of interest" description="Disordered" evidence="13">
    <location>
        <begin position="79"/>
        <end position="122"/>
    </location>
</feature>
<evidence type="ECO:0000313" key="16">
    <source>
        <dbReference type="EMBL" id="GGN65465.1"/>
    </source>
</evidence>
<dbReference type="PANTHER" id="PTHR43416">
    <property type="entry name" value="DIHYDROLIPOYLLYSINE-RESIDUE SUCCINYLTRANSFERASE COMPONENT OF 2-OXOGLUTARATE DEHYDROGENASE COMPLEX, MITOCHONDRIAL-RELATED"/>
    <property type="match status" value="1"/>
</dbReference>
<comment type="catalytic activity">
    <reaction evidence="11 12">
        <text>N(6)-[(R)-dihydrolipoyl]-L-lysyl-[protein] + succinyl-CoA = N(6)-[(R)-S(8)-succinyldihydrolipoyl]-L-lysyl-[protein] + CoA</text>
        <dbReference type="Rhea" id="RHEA:15213"/>
        <dbReference type="Rhea" id="RHEA-COMP:10475"/>
        <dbReference type="Rhea" id="RHEA-COMP:20092"/>
        <dbReference type="ChEBI" id="CHEBI:57287"/>
        <dbReference type="ChEBI" id="CHEBI:57292"/>
        <dbReference type="ChEBI" id="CHEBI:83100"/>
        <dbReference type="ChEBI" id="CHEBI:83120"/>
        <dbReference type="EC" id="2.3.1.61"/>
    </reaction>
</comment>
<dbReference type="Gene3D" id="2.40.50.100">
    <property type="match status" value="1"/>
</dbReference>
<dbReference type="PROSITE" id="PS00189">
    <property type="entry name" value="LIPOYL"/>
    <property type="match status" value="1"/>
</dbReference>
<evidence type="ECO:0000313" key="17">
    <source>
        <dbReference type="Proteomes" id="UP000624041"/>
    </source>
</evidence>
<dbReference type="EMBL" id="BMOS01000037">
    <property type="protein sequence ID" value="GGN65465.1"/>
    <property type="molecule type" value="Genomic_DNA"/>
</dbReference>
<evidence type="ECO:0000256" key="5">
    <source>
        <dbReference type="ARBA" id="ARBA00012945"/>
    </source>
</evidence>
<keyword evidence="10 12" id="KW-0012">Acyltransferase</keyword>
<dbReference type="FunFam" id="3.30.559.10:FF:000007">
    <property type="entry name" value="Dihydrolipoamide acetyltransferase component of pyruvate dehydrogenase complex"/>
    <property type="match status" value="1"/>
</dbReference>
<comment type="cofactor">
    <cofactor evidence="12">
        <name>(R)-lipoate</name>
        <dbReference type="ChEBI" id="CHEBI:83088"/>
    </cofactor>
    <text evidence="12">Binds 1 lipoyl cofactor covalently.</text>
</comment>
<dbReference type="PANTHER" id="PTHR43416:SF5">
    <property type="entry name" value="DIHYDROLIPOYLLYSINE-RESIDUE SUCCINYLTRANSFERASE COMPONENT OF 2-OXOGLUTARATE DEHYDROGENASE COMPLEX, MITOCHONDRIAL"/>
    <property type="match status" value="1"/>
</dbReference>
<comment type="caution">
    <text evidence="16">The sequence shown here is derived from an EMBL/GenBank/DDBJ whole genome shotgun (WGS) entry which is preliminary data.</text>
</comment>
<evidence type="ECO:0000256" key="7">
    <source>
        <dbReference type="ARBA" id="ARBA00022532"/>
    </source>
</evidence>
<dbReference type="Pfam" id="PF00198">
    <property type="entry name" value="2-oxoacid_dh"/>
    <property type="match status" value="1"/>
</dbReference>
<dbReference type="AlphaFoldDB" id="A0A918D438"/>
<comment type="function">
    <text evidence="1 12">E2 component of the 2-oxoglutarate dehydrogenase (OGDH) complex which catalyzes the second step in the conversion of 2-oxoglutarate to succinyl-CoA and CO(2).</text>
</comment>
<evidence type="ECO:0000256" key="11">
    <source>
        <dbReference type="ARBA" id="ARBA00052761"/>
    </source>
</evidence>
<dbReference type="CDD" id="cd06849">
    <property type="entry name" value="lipoyl_domain"/>
    <property type="match status" value="1"/>
</dbReference>
<dbReference type="InterPro" id="IPR036625">
    <property type="entry name" value="E3-bd_dom_sf"/>
</dbReference>
<evidence type="ECO:0000256" key="9">
    <source>
        <dbReference type="ARBA" id="ARBA00022823"/>
    </source>
</evidence>
<dbReference type="GO" id="GO:0005829">
    <property type="term" value="C:cytosol"/>
    <property type="evidence" value="ECO:0007669"/>
    <property type="project" value="TreeGrafter"/>
</dbReference>
<dbReference type="Gene3D" id="4.10.320.10">
    <property type="entry name" value="E3-binding domain"/>
    <property type="match status" value="1"/>
</dbReference>
<dbReference type="PROSITE" id="PS51826">
    <property type="entry name" value="PSBD"/>
    <property type="match status" value="1"/>
</dbReference>
<dbReference type="RefSeq" id="WP_188859160.1">
    <property type="nucleotide sequence ID" value="NZ_BMOS01000037.1"/>
</dbReference>
<dbReference type="InterPro" id="IPR050537">
    <property type="entry name" value="2-oxoacid_dehydrogenase"/>
</dbReference>
<reference evidence="16" key="2">
    <citation type="submission" date="2020-09" db="EMBL/GenBank/DDBJ databases">
        <authorList>
            <person name="Sun Q."/>
            <person name="Ohkuma M."/>
        </authorList>
    </citation>
    <scope>NUCLEOTIDE SEQUENCE</scope>
    <source>
        <strain evidence="16">JCM 17251</strain>
    </source>
</reference>
<dbReference type="InterPro" id="IPR006255">
    <property type="entry name" value="SucB"/>
</dbReference>
<dbReference type="Pfam" id="PF00364">
    <property type="entry name" value="Biotin_lipoyl"/>
    <property type="match status" value="1"/>
</dbReference>
<keyword evidence="7 12" id="KW-0816">Tricarboxylic acid cycle</keyword>
<dbReference type="GO" id="GO:0045252">
    <property type="term" value="C:oxoglutarate dehydrogenase complex"/>
    <property type="evidence" value="ECO:0007669"/>
    <property type="project" value="UniProtKB-UniRule"/>
</dbReference>
<dbReference type="InterPro" id="IPR023213">
    <property type="entry name" value="CAT-like_dom_sf"/>
</dbReference>
<dbReference type="PRINTS" id="PR01490">
    <property type="entry name" value="RTXTOXIND"/>
</dbReference>
<keyword evidence="17" id="KW-1185">Reference proteome</keyword>
<evidence type="ECO:0000256" key="4">
    <source>
        <dbReference type="ARBA" id="ARBA00011666"/>
    </source>
</evidence>
<proteinExistence type="inferred from homology"/>
<dbReference type="PROSITE" id="PS50968">
    <property type="entry name" value="BIOTINYL_LIPOYL"/>
    <property type="match status" value="1"/>
</dbReference>
<dbReference type="SUPFAM" id="SSF51230">
    <property type="entry name" value="Single hybrid motif"/>
    <property type="match status" value="1"/>
</dbReference>
<accession>A0A918D438</accession>
<evidence type="ECO:0000256" key="6">
    <source>
        <dbReference type="ARBA" id="ARBA00019511"/>
    </source>
</evidence>